<dbReference type="Proteomes" id="UP000541810">
    <property type="component" value="Unassembled WGS sequence"/>
</dbReference>
<dbReference type="Gene3D" id="2.40.100.10">
    <property type="entry name" value="Cyclophilin-like"/>
    <property type="match status" value="1"/>
</dbReference>
<dbReference type="AlphaFoldDB" id="A0A7X0LJU3"/>
<dbReference type="PANTHER" id="PTHR34698:SF2">
    <property type="entry name" value="5-OXOPROLINASE SUBUNIT B"/>
    <property type="match status" value="1"/>
</dbReference>
<dbReference type="Gene3D" id="3.30.1360.40">
    <property type="match status" value="1"/>
</dbReference>
<evidence type="ECO:0000259" key="4">
    <source>
        <dbReference type="SMART" id="SM00796"/>
    </source>
</evidence>
<organism evidence="5 6">
    <name type="scientific">Algisphaera agarilytica</name>
    <dbReference type="NCBI Taxonomy" id="1385975"/>
    <lineage>
        <taxon>Bacteria</taxon>
        <taxon>Pseudomonadati</taxon>
        <taxon>Planctomycetota</taxon>
        <taxon>Phycisphaerae</taxon>
        <taxon>Phycisphaerales</taxon>
        <taxon>Phycisphaeraceae</taxon>
        <taxon>Algisphaera</taxon>
    </lineage>
</organism>
<dbReference type="SUPFAM" id="SSF50891">
    <property type="entry name" value="Cyclophilin-like"/>
    <property type="match status" value="1"/>
</dbReference>
<name>A0A7X0LJU3_9BACT</name>
<dbReference type="InterPro" id="IPR010016">
    <property type="entry name" value="PxpB"/>
</dbReference>
<keyword evidence="3" id="KW-0067">ATP-binding</keyword>
<evidence type="ECO:0000313" key="6">
    <source>
        <dbReference type="Proteomes" id="UP000541810"/>
    </source>
</evidence>
<gene>
    <name evidence="5" type="ORF">HNQ40_000762</name>
</gene>
<dbReference type="EMBL" id="JACHGY010000001">
    <property type="protein sequence ID" value="MBB6428956.1"/>
    <property type="molecule type" value="Genomic_DNA"/>
</dbReference>
<comment type="caution">
    <text evidence="5">The sequence shown here is derived from an EMBL/GenBank/DDBJ whole genome shotgun (WGS) entry which is preliminary data.</text>
</comment>
<evidence type="ECO:0000256" key="3">
    <source>
        <dbReference type="ARBA" id="ARBA00022840"/>
    </source>
</evidence>
<evidence type="ECO:0000256" key="2">
    <source>
        <dbReference type="ARBA" id="ARBA00022801"/>
    </source>
</evidence>
<keyword evidence="1" id="KW-0547">Nucleotide-binding</keyword>
<evidence type="ECO:0000256" key="1">
    <source>
        <dbReference type="ARBA" id="ARBA00022741"/>
    </source>
</evidence>
<dbReference type="InterPro" id="IPR003833">
    <property type="entry name" value="CT_C_D"/>
</dbReference>
<keyword evidence="6" id="KW-1185">Reference proteome</keyword>
<accession>A0A7X0LJU3</accession>
<dbReference type="PANTHER" id="PTHR34698">
    <property type="entry name" value="5-OXOPROLINASE SUBUNIT B"/>
    <property type="match status" value="1"/>
</dbReference>
<reference evidence="5 6" key="1">
    <citation type="submission" date="2020-08" db="EMBL/GenBank/DDBJ databases">
        <title>Genomic Encyclopedia of Type Strains, Phase IV (KMG-IV): sequencing the most valuable type-strain genomes for metagenomic binning, comparative biology and taxonomic classification.</title>
        <authorList>
            <person name="Goeker M."/>
        </authorList>
    </citation>
    <scope>NUCLEOTIDE SEQUENCE [LARGE SCALE GENOMIC DNA]</scope>
    <source>
        <strain evidence="5 6">DSM 103725</strain>
    </source>
</reference>
<sequence length="211" mass="22607">MERIGESCGLWRVGRGVSEANSARVHGLYRRLDAERTAGRLKVWDVVPGYDSLAVHFDPLATDVAELQRQVEAWLSELDGDAEAEAHAGETVTLSVRYDGPDLARVAEHTGLTTDEVVERHTAPSYTVAAIGFMPHFPYLLGLDPALATPRLASPRVRVPAGSVAIGNDQTGVYPQDSPGGWNLIGTADPALLTTLRPGDRVLFEAVGVTA</sequence>
<dbReference type="RefSeq" id="WP_221435364.1">
    <property type="nucleotide sequence ID" value="NZ_JACHGY010000001.1"/>
</dbReference>
<proteinExistence type="predicted"/>
<dbReference type="GO" id="GO:0005524">
    <property type="term" value="F:ATP binding"/>
    <property type="evidence" value="ECO:0007669"/>
    <property type="project" value="UniProtKB-KW"/>
</dbReference>
<dbReference type="SMART" id="SM00796">
    <property type="entry name" value="AHS1"/>
    <property type="match status" value="1"/>
</dbReference>
<feature type="domain" description="Carboxyltransferase" evidence="4">
    <location>
        <begin position="1"/>
        <end position="193"/>
    </location>
</feature>
<dbReference type="Pfam" id="PF02682">
    <property type="entry name" value="CT_C_D"/>
    <property type="match status" value="1"/>
</dbReference>
<dbReference type="SUPFAM" id="SSF160467">
    <property type="entry name" value="PH0987 N-terminal domain-like"/>
    <property type="match status" value="1"/>
</dbReference>
<protein>
    <submittedName>
        <fullName evidence="5">Inhibitor of KinA</fullName>
    </submittedName>
</protein>
<dbReference type="GO" id="GO:0016787">
    <property type="term" value="F:hydrolase activity"/>
    <property type="evidence" value="ECO:0007669"/>
    <property type="project" value="UniProtKB-KW"/>
</dbReference>
<evidence type="ECO:0000313" key="5">
    <source>
        <dbReference type="EMBL" id="MBB6428956.1"/>
    </source>
</evidence>
<keyword evidence="2" id="KW-0378">Hydrolase</keyword>
<dbReference type="InterPro" id="IPR029000">
    <property type="entry name" value="Cyclophilin-like_dom_sf"/>
</dbReference>